<dbReference type="SUPFAM" id="SSF109604">
    <property type="entry name" value="HD-domain/PDEase-like"/>
    <property type="match status" value="1"/>
</dbReference>
<gene>
    <name evidence="4" type="ORF">FJR48_11750</name>
</gene>
<dbReference type="Pfam" id="PF13286">
    <property type="entry name" value="HD_assoc"/>
    <property type="match status" value="1"/>
</dbReference>
<dbReference type="Proteomes" id="UP000326944">
    <property type="component" value="Chromosome"/>
</dbReference>
<keyword evidence="5" id="KW-1185">Reference proteome</keyword>
<dbReference type="EMBL" id="CP043617">
    <property type="protein sequence ID" value="QFR50363.1"/>
    <property type="molecule type" value="Genomic_DNA"/>
</dbReference>
<evidence type="ECO:0000259" key="3">
    <source>
        <dbReference type="PROSITE" id="PS51831"/>
    </source>
</evidence>
<sequence length="367" mass="42401">MSYKPSDRFYKIDKDFRNPYARDRDRIIHCGSFRKLEYKTQVFLNHEGDFFRTRLTHSIEVSQIARSITSNLGLNESLAEAIALSHDLGHTPFGHVGGDTLDECLKTDGFTNGFEHNFQSFRVVSKLEKRYAGFDGLNLTFATLEGILKHSYPYNKSFLPKTIAENFDLNTHPSIEAMVVDRADEIAYMSHDIDDGVNSGFITFDDLKTSELACEILEKVEAEGVGQEQDEMFRYRFSSHLINYLVYSLLDYSKDKVDNSNILSATIDSKSEIPIGFDSELETKIKKLKKLMFNKMYQHKNIVRKMYAGKKAIEGIYKALSDEEKMLPKYYYAQLDKRAKHRVIADYIASMSDRYAFSFYNEIYGRI</sequence>
<dbReference type="CDD" id="cd00077">
    <property type="entry name" value="HDc"/>
    <property type="match status" value="1"/>
</dbReference>
<evidence type="ECO:0000256" key="1">
    <source>
        <dbReference type="ARBA" id="ARBA00022801"/>
    </source>
</evidence>
<organism evidence="4 5">
    <name type="scientific">Sulfurimonas lithotrophica</name>
    <dbReference type="NCBI Taxonomy" id="2590022"/>
    <lineage>
        <taxon>Bacteria</taxon>
        <taxon>Pseudomonadati</taxon>
        <taxon>Campylobacterota</taxon>
        <taxon>Epsilonproteobacteria</taxon>
        <taxon>Campylobacterales</taxon>
        <taxon>Sulfurimonadaceae</taxon>
        <taxon>Sulfurimonas</taxon>
    </lineage>
</organism>
<evidence type="ECO:0000256" key="2">
    <source>
        <dbReference type="HAMAP-Rule" id="MF_01212"/>
    </source>
</evidence>
<accession>A0A5P8P3M5</accession>
<dbReference type="PANTHER" id="PTHR35795">
    <property type="entry name" value="SLR1885 PROTEIN"/>
    <property type="match status" value="1"/>
</dbReference>
<dbReference type="OrthoDB" id="9803619at2"/>
<dbReference type="InterPro" id="IPR006261">
    <property type="entry name" value="dGTPase"/>
</dbReference>
<evidence type="ECO:0000313" key="5">
    <source>
        <dbReference type="Proteomes" id="UP000326944"/>
    </source>
</evidence>
<dbReference type="HAMAP" id="MF_01212">
    <property type="entry name" value="dGTPase_type2"/>
    <property type="match status" value="1"/>
</dbReference>
<proteinExistence type="inferred from homology"/>
<dbReference type="PROSITE" id="PS51831">
    <property type="entry name" value="HD"/>
    <property type="match status" value="1"/>
</dbReference>
<dbReference type="InterPro" id="IPR023023">
    <property type="entry name" value="dNTPase_2"/>
</dbReference>
<evidence type="ECO:0000313" key="4">
    <source>
        <dbReference type="EMBL" id="QFR50363.1"/>
    </source>
</evidence>
<dbReference type="Pfam" id="PF01966">
    <property type="entry name" value="HD"/>
    <property type="match status" value="1"/>
</dbReference>
<dbReference type="SMART" id="SM00471">
    <property type="entry name" value="HDc"/>
    <property type="match status" value="1"/>
</dbReference>
<dbReference type="InterPro" id="IPR026875">
    <property type="entry name" value="PHydrolase_assoc_dom"/>
</dbReference>
<dbReference type="InterPro" id="IPR003607">
    <property type="entry name" value="HD/PDEase_dom"/>
</dbReference>
<dbReference type="InterPro" id="IPR006674">
    <property type="entry name" value="HD_domain"/>
</dbReference>
<dbReference type="InterPro" id="IPR051094">
    <property type="entry name" value="Diverse_Catalytic_Enzymes"/>
</dbReference>
<dbReference type="NCBIfam" id="NF002326">
    <property type="entry name" value="PRK01286.1-1"/>
    <property type="match status" value="1"/>
</dbReference>
<keyword evidence="1 2" id="KW-0378">Hydrolase</keyword>
<dbReference type="RefSeq" id="WP_152308311.1">
    <property type="nucleotide sequence ID" value="NZ_CP043617.1"/>
</dbReference>
<dbReference type="Gene3D" id="1.10.3210.10">
    <property type="entry name" value="Hypothetical protein af1432"/>
    <property type="match status" value="1"/>
</dbReference>
<comment type="similarity">
    <text evidence="2">Belongs to the dGTPase family. Type 2 subfamily.</text>
</comment>
<dbReference type="GO" id="GO:0016793">
    <property type="term" value="F:triphosphoric monoester hydrolase activity"/>
    <property type="evidence" value="ECO:0007669"/>
    <property type="project" value="InterPro"/>
</dbReference>
<dbReference type="AlphaFoldDB" id="A0A5P8P3M5"/>
<dbReference type="PANTHER" id="PTHR35795:SF1">
    <property type="entry name" value="BIS(5'-NUCLEOSYL)-TETRAPHOSPHATASE, SYMMETRICAL"/>
    <property type="match status" value="1"/>
</dbReference>
<name>A0A5P8P3M5_9BACT</name>
<protein>
    <recommendedName>
        <fullName evidence="2">Deoxyguanosinetriphosphate triphosphohydrolase-like protein</fullName>
    </recommendedName>
</protein>
<feature type="domain" description="HD" evidence="3">
    <location>
        <begin position="54"/>
        <end position="189"/>
    </location>
</feature>
<dbReference type="NCBIfam" id="TIGR01353">
    <property type="entry name" value="dGTP_triPase"/>
    <property type="match status" value="1"/>
</dbReference>
<reference evidence="4 5" key="1">
    <citation type="submission" date="2019-09" db="EMBL/GenBank/DDBJ databases">
        <title>Sulfurimonas gotlandica sp. nov., a chemoautotrophic and psychrotolerant epsilonproteobacterium isolated from a pelagic redoxcline, and an emended description of the genus Sulfurimonas.</title>
        <authorList>
            <person name="Wang S."/>
            <person name="Jiang L."/>
            <person name="Shao S."/>
        </authorList>
    </citation>
    <scope>NUCLEOTIDE SEQUENCE [LARGE SCALE GENOMIC DNA]</scope>
    <source>
        <strain evidence="4 5">GYSZ_1</strain>
    </source>
</reference>
<dbReference type="KEGG" id="sulg:FJR48_11750"/>